<dbReference type="Gene3D" id="1.10.268.10">
    <property type="entry name" value="Topoisomerase, domain 3"/>
    <property type="match status" value="1"/>
</dbReference>
<dbReference type="PROSITE" id="PS52040">
    <property type="entry name" value="TOPO_IIA"/>
    <property type="match status" value="1"/>
</dbReference>
<comment type="catalytic activity">
    <reaction evidence="1 6">
        <text>ATP-dependent breakage, passage and rejoining of double-stranded DNA.</text>
        <dbReference type="EC" id="5.6.2.2"/>
    </reaction>
</comment>
<gene>
    <name evidence="9" type="primary">gyrA1</name>
    <name evidence="9" type="ORF">NCTC10179_00553</name>
</gene>
<organism evidence="9 10">
    <name type="scientific">Mycoplasmopsis columboralis</name>
    <dbReference type="NCBI Taxonomy" id="171282"/>
    <lineage>
        <taxon>Bacteria</taxon>
        <taxon>Bacillati</taxon>
        <taxon>Mycoplasmatota</taxon>
        <taxon>Mycoplasmoidales</taxon>
        <taxon>Metamycoplasmataceae</taxon>
        <taxon>Mycoplasmopsis</taxon>
    </lineage>
</organism>
<evidence type="ECO:0000313" key="9">
    <source>
        <dbReference type="EMBL" id="VEU76375.1"/>
    </source>
</evidence>
<dbReference type="GO" id="GO:0034335">
    <property type="term" value="F:DNA negative supercoiling activity"/>
    <property type="evidence" value="ECO:0007669"/>
    <property type="project" value="UniProtKB-ARBA"/>
</dbReference>
<dbReference type="SUPFAM" id="SSF56719">
    <property type="entry name" value="Type II DNA topoisomerase"/>
    <property type="match status" value="1"/>
</dbReference>
<evidence type="ECO:0000256" key="7">
    <source>
        <dbReference type="SAM" id="Coils"/>
    </source>
</evidence>
<dbReference type="NCBIfam" id="NF004044">
    <property type="entry name" value="PRK05561.1"/>
    <property type="match status" value="1"/>
</dbReference>
<proteinExistence type="predicted"/>
<dbReference type="PANTHER" id="PTHR43493">
    <property type="entry name" value="DNA GYRASE/TOPOISOMERASE SUBUNIT A"/>
    <property type="match status" value="1"/>
</dbReference>
<dbReference type="InterPro" id="IPR013758">
    <property type="entry name" value="Topo_IIA_A/C_ab"/>
</dbReference>
<dbReference type="CDD" id="cd00187">
    <property type="entry name" value="TOP4c"/>
    <property type="match status" value="1"/>
</dbReference>
<evidence type="ECO:0000256" key="2">
    <source>
        <dbReference type="ARBA" id="ARBA00012895"/>
    </source>
</evidence>
<dbReference type="EMBL" id="LR215039">
    <property type="protein sequence ID" value="VEU76375.1"/>
    <property type="molecule type" value="Genomic_DNA"/>
</dbReference>
<dbReference type="InterPro" id="IPR050220">
    <property type="entry name" value="Type_II_DNA_Topoisomerases"/>
</dbReference>
<evidence type="ECO:0000256" key="1">
    <source>
        <dbReference type="ARBA" id="ARBA00000185"/>
    </source>
</evidence>
<keyword evidence="10" id="KW-1185">Reference proteome</keyword>
<dbReference type="GO" id="GO:0006265">
    <property type="term" value="P:DNA topological change"/>
    <property type="evidence" value="ECO:0007669"/>
    <property type="project" value="UniProtKB-UniRule"/>
</dbReference>
<dbReference type="Pfam" id="PF03989">
    <property type="entry name" value="DNA_gyraseA_C"/>
    <property type="match status" value="3"/>
</dbReference>
<keyword evidence="7" id="KW-0175">Coiled coil</keyword>
<dbReference type="InterPro" id="IPR013760">
    <property type="entry name" value="Topo_IIA-like_dom_sf"/>
</dbReference>
<protein>
    <recommendedName>
        <fullName evidence="2">DNA topoisomerase (ATP-hydrolyzing)</fullName>
        <ecNumber evidence="2">5.6.2.2</ecNumber>
    </recommendedName>
</protein>
<dbReference type="Pfam" id="PF00521">
    <property type="entry name" value="DNA_topoisoIV"/>
    <property type="match status" value="1"/>
</dbReference>
<dbReference type="SUPFAM" id="SSF101904">
    <property type="entry name" value="GyrA/ParC C-terminal domain-like"/>
    <property type="match status" value="1"/>
</dbReference>
<dbReference type="InterPro" id="IPR002205">
    <property type="entry name" value="Topo_IIA_dom_A"/>
</dbReference>
<feature type="coiled-coil region" evidence="7">
    <location>
        <begin position="826"/>
        <end position="864"/>
    </location>
</feature>
<dbReference type="SMART" id="SM00434">
    <property type="entry name" value="TOP4c"/>
    <property type="match status" value="1"/>
</dbReference>
<reference evidence="9 10" key="1">
    <citation type="submission" date="2019-01" db="EMBL/GenBank/DDBJ databases">
        <authorList>
            <consortium name="Pathogen Informatics"/>
        </authorList>
    </citation>
    <scope>NUCLEOTIDE SEQUENCE [LARGE SCALE GENOMIC DNA]</scope>
    <source>
        <strain evidence="9 10">NCTC10179</strain>
    </source>
</reference>
<dbReference type="GO" id="GO:0009330">
    <property type="term" value="C:DNA topoisomerase type II (double strand cut, ATP-hydrolyzing) complex"/>
    <property type="evidence" value="ECO:0007669"/>
    <property type="project" value="TreeGrafter"/>
</dbReference>
<dbReference type="Gene3D" id="3.30.1360.40">
    <property type="match status" value="1"/>
</dbReference>
<evidence type="ECO:0000313" key="10">
    <source>
        <dbReference type="Proteomes" id="UP000289497"/>
    </source>
</evidence>
<feature type="active site" description="O-(5'-phospho-DNA)-tyrosine intermediate" evidence="6">
    <location>
        <position position="124"/>
    </location>
</feature>
<dbReference type="Gene3D" id="2.120.10.90">
    <property type="entry name" value="DNA gyrase/topoisomerase IV, subunit A, C-terminal"/>
    <property type="match status" value="1"/>
</dbReference>
<evidence type="ECO:0000256" key="3">
    <source>
        <dbReference type="ARBA" id="ARBA00023029"/>
    </source>
</evidence>
<evidence type="ECO:0000256" key="4">
    <source>
        <dbReference type="ARBA" id="ARBA00023125"/>
    </source>
</evidence>
<keyword evidence="5 6" id="KW-0413">Isomerase</keyword>
<name>A0A449B719_9BACT</name>
<dbReference type="KEGG" id="mcou:NCTC10179_00553"/>
<accession>A0A449B719</accession>
<dbReference type="Proteomes" id="UP000289497">
    <property type="component" value="Chromosome"/>
</dbReference>
<feature type="domain" description="Topo IIA-type catalytic" evidence="8">
    <location>
        <begin position="36"/>
        <end position="505"/>
    </location>
</feature>
<dbReference type="AlphaFoldDB" id="A0A449B719"/>
<dbReference type="RefSeq" id="WP_036435099.1">
    <property type="nucleotide sequence ID" value="NZ_LR215039.1"/>
</dbReference>
<dbReference type="PANTHER" id="PTHR43493:SF9">
    <property type="entry name" value="DNA TOPOISOMERASE 4 SUBUNIT A"/>
    <property type="match status" value="1"/>
</dbReference>
<evidence type="ECO:0000256" key="5">
    <source>
        <dbReference type="ARBA" id="ARBA00023235"/>
    </source>
</evidence>
<keyword evidence="4 6" id="KW-0238">DNA-binding</keyword>
<dbReference type="GO" id="GO:0005524">
    <property type="term" value="F:ATP binding"/>
    <property type="evidence" value="ECO:0007669"/>
    <property type="project" value="InterPro"/>
</dbReference>
<sequence>MAINKRLEKIINNSVDKLMEKGFGRYAKYVIQQRALPDVRDGLKPVQRRILYAMHTLGLTNDKAYKKSARIVGDVIGKYHPHGDSSVYEAMVNMSQWWKMNIPLLDMHGNVGSIDDDPAAAMRYTEVKMAKIANYLLGDIKKNTVAFIPNFDDSEIEPEVLPSILPNLLINGAKGIAIGMATEMPPHNLGEIIDATIAKILKPSLTFDELSQIVLGPDFPTGGIIYGNKGILEAFESGKNNKEKIRLFSKYNTYSKGKNKFIEITEIPYGVVKSSLVYEIENLAQNEQIDGFIEVKDQSDRDGISILITLEEDANEKSIISYLYQKTSLQVFYNYNNTVILNNSPVTANLNTLLGHYILHIKDIKTKTLQYDLHKNKLRLELVLGFIKVSEITDEVIAVIRKAEGSKAGVILALQKNFDLSLNQATAIAEMKLYRLSKTDKEEFLKEKELLESEISKIENLLSNEKDFNKFIIAQLNDIKKEFATPRKTQIVENEYEFNYQKTDLIKAEEVIIGISKHGYLKRISQRVADSNDFSNYVLKEEDYLIHYEKANTLNQFLIITNFGNYAIIPVYQIQECKWKDLGMHLTDFVDTKPNEEIVSIMEIANWDSNVFVVLGTKEGMFKKTSLKAFQVSRLNKTYTAIALSDTDTVVNACFSNGLKDIIIITKGGLSSKYSENELGVYGTKAKGNKGIYLSLSDVVNNFTLAYSDDVITFITDDGFLKKMRSKKIPYVPKNIKGKAIFKDQFKKQDFVISDIYPTRENDMLLIKNTLGNTFLDPIKKYSFSKADPELIEINIDNLYKVRIKKSYKDVEDSFDNKKMFDQETLQHEKQEFKLTETNLDNLENSLEKLLEKVNKTLQQTKDKK</sequence>
<dbReference type="Gene3D" id="3.90.199.10">
    <property type="entry name" value="Topoisomerase II, domain 5"/>
    <property type="match status" value="1"/>
</dbReference>
<dbReference type="GO" id="GO:0005737">
    <property type="term" value="C:cytoplasm"/>
    <property type="evidence" value="ECO:0007669"/>
    <property type="project" value="TreeGrafter"/>
</dbReference>
<evidence type="ECO:0000256" key="6">
    <source>
        <dbReference type="PROSITE-ProRule" id="PRU01384"/>
    </source>
</evidence>
<dbReference type="InterPro" id="IPR006691">
    <property type="entry name" value="GyrA/parC_rep"/>
</dbReference>
<dbReference type="InterPro" id="IPR013757">
    <property type="entry name" value="Topo_IIA_A_a_sf"/>
</dbReference>
<dbReference type="InterPro" id="IPR035516">
    <property type="entry name" value="Gyrase/topoIV_suA_C"/>
</dbReference>
<dbReference type="GO" id="GO:0003677">
    <property type="term" value="F:DNA binding"/>
    <property type="evidence" value="ECO:0007669"/>
    <property type="project" value="UniProtKB-UniRule"/>
</dbReference>
<evidence type="ECO:0000259" key="8">
    <source>
        <dbReference type="PROSITE" id="PS52040"/>
    </source>
</evidence>
<dbReference type="EC" id="5.6.2.2" evidence="2"/>
<keyword evidence="3 6" id="KW-0799">Topoisomerase</keyword>